<dbReference type="OrthoDB" id="5124141at2"/>
<dbReference type="Proteomes" id="UP000028995">
    <property type="component" value="Unassembled WGS sequence"/>
</dbReference>
<evidence type="ECO:0000313" key="1">
    <source>
        <dbReference type="EMBL" id="KFI58546.1"/>
    </source>
</evidence>
<keyword evidence="2" id="KW-1185">Reference proteome</keyword>
<proteinExistence type="predicted"/>
<dbReference type="EMBL" id="JGYU01000001">
    <property type="protein sequence ID" value="KFI58546.1"/>
    <property type="molecule type" value="Genomic_DNA"/>
</dbReference>
<dbReference type="AlphaFoldDB" id="A0A087AIE6"/>
<protein>
    <submittedName>
        <fullName evidence="1">Uncharacterized protein</fullName>
    </submittedName>
</protein>
<organism evidence="1 2">
    <name type="scientific">Bifidobacterium choerinum</name>
    <dbReference type="NCBI Taxonomy" id="35760"/>
    <lineage>
        <taxon>Bacteria</taxon>
        <taxon>Bacillati</taxon>
        <taxon>Actinomycetota</taxon>
        <taxon>Actinomycetes</taxon>
        <taxon>Bifidobacteriales</taxon>
        <taxon>Bifidobacteriaceae</taxon>
        <taxon>Bifidobacterium</taxon>
    </lineage>
</organism>
<evidence type="ECO:0000313" key="2">
    <source>
        <dbReference type="Proteomes" id="UP000028995"/>
    </source>
</evidence>
<gene>
    <name evidence="1" type="ORF">BCHO_0593</name>
</gene>
<dbReference type="STRING" id="35760.BCHO_0593"/>
<sequence length="216" mass="23916">MNEARTLDVTRPRAVVYTDFDGVLNAFAGADAVRASGDGVTFRLDGEAAVPADGVAYPVHWSRELAADMASLAHDGTIELVWLSTWQPYTAALNATLGWDGRDVRTAQWYDPITYTGMRGGKLRTVVRRIGIEDESMTPLPIIWIDDEECTVRAKQVIESAGPLFPVFAVRPDSRIGISKRQWRLIRKFVDDPMAFPTVTLDVEPSVTEREGHLGL</sequence>
<reference evidence="1 2" key="1">
    <citation type="submission" date="2014-03" db="EMBL/GenBank/DDBJ databases">
        <title>Genomics of Bifidobacteria.</title>
        <authorList>
            <person name="Ventura M."/>
            <person name="Milani C."/>
            <person name="Lugli G.A."/>
        </authorList>
    </citation>
    <scope>NUCLEOTIDE SEQUENCE [LARGE SCALE GENOMIC DNA]</scope>
    <source>
        <strain evidence="1 2">LMG 10510</strain>
    </source>
</reference>
<dbReference type="eggNOG" id="ENOG5033FXZ">
    <property type="taxonomic scope" value="Bacteria"/>
</dbReference>
<comment type="caution">
    <text evidence="1">The sequence shown here is derived from an EMBL/GenBank/DDBJ whole genome shotgun (WGS) entry which is preliminary data.</text>
</comment>
<name>A0A087AIE6_9BIFI</name>
<accession>A0A087AIE6</accession>
<dbReference type="RefSeq" id="WP_033491272.1">
    <property type="nucleotide sequence ID" value="NZ_JGYU01000001.1"/>
</dbReference>